<protein>
    <recommendedName>
        <fullName evidence="2">SWIM-type domain-containing protein</fullName>
    </recommendedName>
</protein>
<evidence type="ECO:0000259" key="2">
    <source>
        <dbReference type="PROSITE" id="PS50966"/>
    </source>
</evidence>
<dbReference type="InterPro" id="IPR007527">
    <property type="entry name" value="Znf_SWIM"/>
</dbReference>
<evidence type="ECO:0000256" key="1">
    <source>
        <dbReference type="PROSITE-ProRule" id="PRU00325"/>
    </source>
</evidence>
<keyword evidence="4" id="KW-1185">Reference proteome</keyword>
<gene>
    <name evidence="3" type="ORF">PAECIP111893_02496</name>
</gene>
<evidence type="ECO:0000313" key="3">
    <source>
        <dbReference type="EMBL" id="CAH1206269.1"/>
    </source>
</evidence>
<dbReference type="Proteomes" id="UP000838686">
    <property type="component" value="Unassembled WGS sequence"/>
</dbReference>
<dbReference type="EMBL" id="CAKMMF010000012">
    <property type="protein sequence ID" value="CAH1206269.1"/>
    <property type="molecule type" value="Genomic_DNA"/>
</dbReference>
<keyword evidence="1" id="KW-0862">Zinc</keyword>
<proteinExistence type="predicted"/>
<organism evidence="3 4">
    <name type="scientific">Paenibacillus plantiphilus</name>
    <dbReference type="NCBI Taxonomy" id="2905650"/>
    <lineage>
        <taxon>Bacteria</taxon>
        <taxon>Bacillati</taxon>
        <taxon>Bacillota</taxon>
        <taxon>Bacilli</taxon>
        <taxon>Bacillales</taxon>
        <taxon>Paenibacillaceae</taxon>
        <taxon>Paenibacillus</taxon>
    </lineage>
</organism>
<keyword evidence="1" id="KW-0863">Zinc-finger</keyword>
<feature type="domain" description="SWIM-type" evidence="2">
    <location>
        <begin position="60"/>
        <end position="93"/>
    </location>
</feature>
<evidence type="ECO:0000313" key="4">
    <source>
        <dbReference type="Proteomes" id="UP000838686"/>
    </source>
</evidence>
<dbReference type="PROSITE" id="PS50966">
    <property type="entry name" value="ZF_SWIM"/>
    <property type="match status" value="1"/>
</dbReference>
<accession>A0ABN8GDD3</accession>
<reference evidence="3" key="1">
    <citation type="submission" date="2022-01" db="EMBL/GenBank/DDBJ databases">
        <authorList>
            <person name="Criscuolo A."/>
        </authorList>
    </citation>
    <scope>NUCLEOTIDE SEQUENCE</scope>
    <source>
        <strain evidence="3">CIP111893</strain>
    </source>
</reference>
<keyword evidence="1" id="KW-0479">Metal-binding</keyword>
<dbReference type="Pfam" id="PF04434">
    <property type="entry name" value="SWIM"/>
    <property type="match status" value="1"/>
</dbReference>
<dbReference type="RefSeq" id="WP_236342735.1">
    <property type="nucleotide sequence ID" value="NZ_CAKMMF010000012.1"/>
</dbReference>
<comment type="caution">
    <text evidence="3">The sequence shown here is derived from an EMBL/GenBank/DDBJ whole genome shotgun (WGS) entry which is preliminary data.</text>
</comment>
<sequence length="524" mass="61830">MDFFQLDAERLQRMEGVLADRIPLHLLERGWDYYRRDKVLSVQVMNGSAIYGTVRGSAMYAVTLDGDEFSYSTCTCPFHGYCKHMAAVFFAYYNETGKSPDEVYNRLIYGGELVFVEAVKKETVVKEKPSRTHAADWLEEMERLHGESWRLCRHSLHPLQNVLTALKALSKAWDERVRRIHWMHAILFVVEQAEKAYSATDSYSRYYYEMAYTRMTEPWISQYYELAEGLDPHALSIEEREAVESLLRLFHGRDMDREVQLHRWEAMYFALWSRLIADAEWRAEEERWLTAQLEEARAAGRQSFFFPMAIAFLAFVDQRDLEAIALLEETVFNRTVLLACDCALLRLEENNWTKLNSWMNYLYGGLAVERKSRAFGPFLTMCRAADERQPDNPAWQQYLIAFLPNSYSALTDHWVERQQYEKWTDLQLLLGIEPEDLDISVVREMAKIAPQSLIPLYHQSIDTAIRSRNRQGYRHAVKQMKKLERLYRAEKQLHKWSRFVDGIVRKHHRLRALQEELWRGKIIT</sequence>
<name>A0ABN8GDD3_9BACL</name>